<evidence type="ECO:0000313" key="2">
    <source>
        <dbReference type="EMBL" id="MDT9001056.1"/>
    </source>
</evidence>
<proteinExistence type="predicted"/>
<accession>A0ABU3PEL8</accession>
<keyword evidence="1" id="KW-0812">Transmembrane</keyword>
<keyword evidence="1" id="KW-1133">Transmembrane helix</keyword>
<feature type="transmembrane region" description="Helical" evidence="1">
    <location>
        <begin position="52"/>
        <end position="75"/>
    </location>
</feature>
<evidence type="ECO:0000256" key="1">
    <source>
        <dbReference type="SAM" id="Phobius"/>
    </source>
</evidence>
<sequence length="281" mass="30012">MRRADRPASRGLQRLGWLLVALSFPVWGASFVIPVLPLPLELPQRLGLSVSAFVASEIAFWLGVLLLGPTVLARLRRPKVHTGRSLAGRHVALLAGPVPRDARLLALCQALLREGAELLLVGECDAELPEHPRLQRLSSAEDVAALQAAGDAKLDMLINAYGLPPEGQASALALSRAWLPALAPGGVLAQLANALPPAEAQAFGSACIALQREHRQQGLTVCALQLAPAGGDPAASSDFILQALLARRRRALQGRGGQLAQLADEAWLWWQDRRAPPHRQA</sequence>
<keyword evidence="3" id="KW-1185">Reference proteome</keyword>
<dbReference type="EMBL" id="JAVXZY010000007">
    <property type="protein sequence ID" value="MDT9001056.1"/>
    <property type="molecule type" value="Genomic_DNA"/>
</dbReference>
<dbReference type="Proteomes" id="UP001246372">
    <property type="component" value="Unassembled WGS sequence"/>
</dbReference>
<name>A0ABU3PEL8_9BURK</name>
<comment type="caution">
    <text evidence="2">The sequence shown here is derived from an EMBL/GenBank/DDBJ whole genome shotgun (WGS) entry which is preliminary data.</text>
</comment>
<reference evidence="2" key="1">
    <citation type="submission" date="2023-09" db="EMBL/GenBank/DDBJ databases">
        <title>Paucibacter sp. APW11 Genome sequencing and assembly.</title>
        <authorList>
            <person name="Kim I."/>
        </authorList>
    </citation>
    <scope>NUCLEOTIDE SEQUENCE</scope>
    <source>
        <strain evidence="2">APW11</strain>
    </source>
</reference>
<dbReference type="RefSeq" id="WP_315651941.1">
    <property type="nucleotide sequence ID" value="NZ_JAVXZY010000007.1"/>
</dbReference>
<keyword evidence="1" id="KW-0472">Membrane</keyword>
<protein>
    <submittedName>
        <fullName evidence="2">Uncharacterized protein</fullName>
    </submittedName>
</protein>
<organism evidence="2 3">
    <name type="scientific">Roseateles aquae</name>
    <dbReference type="NCBI Taxonomy" id="3077235"/>
    <lineage>
        <taxon>Bacteria</taxon>
        <taxon>Pseudomonadati</taxon>
        <taxon>Pseudomonadota</taxon>
        <taxon>Betaproteobacteria</taxon>
        <taxon>Burkholderiales</taxon>
        <taxon>Sphaerotilaceae</taxon>
        <taxon>Roseateles</taxon>
    </lineage>
</organism>
<gene>
    <name evidence="2" type="ORF">RQP53_17390</name>
</gene>
<evidence type="ECO:0000313" key="3">
    <source>
        <dbReference type="Proteomes" id="UP001246372"/>
    </source>
</evidence>